<dbReference type="AlphaFoldDB" id="A0A2V5ITE7"/>
<protein>
    <submittedName>
        <fullName evidence="3">DUF500 and UBA/TS-N domain protein</fullName>
    </submittedName>
</protein>
<dbReference type="Pfam" id="PF04366">
    <property type="entry name" value="Ysc84"/>
    <property type="match status" value="1"/>
</dbReference>
<feature type="compositionally biased region" description="Basic and acidic residues" evidence="1">
    <location>
        <begin position="98"/>
        <end position="108"/>
    </location>
</feature>
<feature type="region of interest" description="Disordered" evidence="1">
    <location>
        <begin position="302"/>
        <end position="321"/>
    </location>
</feature>
<keyword evidence="4" id="KW-1185">Reference proteome</keyword>
<reference evidence="3 4" key="1">
    <citation type="submission" date="2018-02" db="EMBL/GenBank/DDBJ databases">
        <title>The genomes of Aspergillus section Nigri reveals drivers in fungal speciation.</title>
        <authorList>
            <consortium name="DOE Joint Genome Institute"/>
            <person name="Vesth T.C."/>
            <person name="Nybo J."/>
            <person name="Theobald S."/>
            <person name="Brandl J."/>
            <person name="Frisvad J.C."/>
            <person name="Nielsen K.F."/>
            <person name="Lyhne E.K."/>
            <person name="Kogle M.E."/>
            <person name="Kuo A."/>
            <person name="Riley R."/>
            <person name="Clum A."/>
            <person name="Nolan M."/>
            <person name="Lipzen A."/>
            <person name="Salamov A."/>
            <person name="Henrissat B."/>
            <person name="Wiebenga A."/>
            <person name="De vries R.P."/>
            <person name="Grigoriev I.V."/>
            <person name="Mortensen U.H."/>
            <person name="Andersen M.R."/>
            <person name="Baker S.E."/>
        </authorList>
    </citation>
    <scope>NUCLEOTIDE SEQUENCE [LARGE SCALE GENOMIC DNA]</scope>
    <source>
        <strain evidence="3 4">CBS 114.80</strain>
    </source>
</reference>
<feature type="region of interest" description="Disordered" evidence="1">
    <location>
        <begin position="329"/>
        <end position="433"/>
    </location>
</feature>
<dbReference type="PANTHER" id="PTHR15629:SF8">
    <property type="entry name" value="DUF500 DOMAIN PROTEIN (AFU_ORTHOLOGUE AFUA_5G07310)"/>
    <property type="match status" value="1"/>
</dbReference>
<dbReference type="InterPro" id="IPR051702">
    <property type="entry name" value="SH3_domain_YSC84-like"/>
</dbReference>
<dbReference type="PANTHER" id="PTHR15629">
    <property type="entry name" value="SH3YL1 PROTEIN"/>
    <property type="match status" value="1"/>
</dbReference>
<evidence type="ECO:0000313" key="4">
    <source>
        <dbReference type="Proteomes" id="UP000248817"/>
    </source>
</evidence>
<feature type="domain" description="Ysc84 actin-binding" evidence="2">
    <location>
        <begin position="168"/>
        <end position="293"/>
    </location>
</feature>
<sequence length="433" mass="46880">MSQPQQSTPSSSSKMWDKTKVFGKKTFDKGWDALDKLGGPVNRLSNKLGAEAFWPMSIDKESDKAARILRSFCKEGVYIDEKAESAPPVSGPEAANNNKEKEKIDKPRGKQKVLKKIPSEVIREAKGLAVFTAMRWGWGFSGAGGSGILIARDPQTGQWTEPSGILLHTAGVGFLAGADIYDCVMVINTYEALEAFTKLRVTLGSEVSVAAGPIGMGGVVESEVHKRRAPIWTYMKSKGLYGGIQIDGSIIVERSDENEKFYGRRVPVKDILAGQVRSNNPSVKGLVHTIQSAAGQANFDQAPAGVQIPTGPSPSDIPPEQLAQSDMFHAQAPGAPPPEAVQHNPEQYQVPPNSNLPYNQPPPHQGQYHSEQYNQGPPNPHAGYNQGPPSGAQYPSEQYNQGPPNTHASYSQAPPANAEYYSGQHNQVPQNKY</sequence>
<proteinExistence type="predicted"/>
<gene>
    <name evidence="3" type="ORF">BP00DRAFT_429513</name>
</gene>
<evidence type="ECO:0000313" key="3">
    <source>
        <dbReference type="EMBL" id="PYI27247.1"/>
    </source>
</evidence>
<feature type="compositionally biased region" description="Polar residues" evidence="1">
    <location>
        <begin position="344"/>
        <end position="358"/>
    </location>
</feature>
<accession>A0A2V5ITE7</accession>
<dbReference type="Proteomes" id="UP000248817">
    <property type="component" value="Unassembled WGS sequence"/>
</dbReference>
<dbReference type="EMBL" id="KZ825574">
    <property type="protein sequence ID" value="PYI27247.1"/>
    <property type="molecule type" value="Genomic_DNA"/>
</dbReference>
<evidence type="ECO:0000256" key="1">
    <source>
        <dbReference type="SAM" id="MobiDB-lite"/>
    </source>
</evidence>
<name>A0A2V5ITE7_9EURO</name>
<evidence type="ECO:0000259" key="2">
    <source>
        <dbReference type="Pfam" id="PF04366"/>
    </source>
</evidence>
<dbReference type="InterPro" id="IPR007461">
    <property type="entry name" value="Ysc84_actin-binding"/>
</dbReference>
<dbReference type="GO" id="GO:0035091">
    <property type="term" value="F:phosphatidylinositol binding"/>
    <property type="evidence" value="ECO:0007669"/>
    <property type="project" value="TreeGrafter"/>
</dbReference>
<feature type="compositionally biased region" description="Polar residues" evidence="1">
    <location>
        <begin position="393"/>
        <end position="414"/>
    </location>
</feature>
<dbReference type="CDD" id="cd11524">
    <property type="entry name" value="SYLF"/>
    <property type="match status" value="1"/>
</dbReference>
<feature type="compositionally biased region" description="Polar residues" evidence="1">
    <location>
        <begin position="367"/>
        <end position="376"/>
    </location>
</feature>
<feature type="region of interest" description="Disordered" evidence="1">
    <location>
        <begin position="83"/>
        <end position="110"/>
    </location>
</feature>
<feature type="compositionally biased region" description="Polar residues" evidence="1">
    <location>
        <begin position="423"/>
        <end position="433"/>
    </location>
</feature>
<organism evidence="3 4">
    <name type="scientific">Aspergillus indologenus CBS 114.80</name>
    <dbReference type="NCBI Taxonomy" id="1450541"/>
    <lineage>
        <taxon>Eukaryota</taxon>
        <taxon>Fungi</taxon>
        <taxon>Dikarya</taxon>
        <taxon>Ascomycota</taxon>
        <taxon>Pezizomycotina</taxon>
        <taxon>Eurotiomycetes</taxon>
        <taxon>Eurotiomycetidae</taxon>
        <taxon>Eurotiales</taxon>
        <taxon>Aspergillaceae</taxon>
        <taxon>Aspergillus</taxon>
        <taxon>Aspergillus subgen. Circumdati</taxon>
    </lineage>
</organism>